<dbReference type="SMART" id="SM01345">
    <property type="entry name" value="Rapamycin_bind"/>
    <property type="match status" value="1"/>
</dbReference>
<accession>A0A485KN87</accession>
<dbReference type="InterPro" id="IPR016024">
    <property type="entry name" value="ARM-type_fold"/>
</dbReference>
<evidence type="ECO:0000313" key="10">
    <source>
        <dbReference type="EMBL" id="KAF0699874.1"/>
    </source>
</evidence>
<evidence type="ECO:0000313" key="11">
    <source>
        <dbReference type="EMBL" id="VFT86463.1"/>
    </source>
</evidence>
<dbReference type="GO" id="GO:0004674">
    <property type="term" value="F:protein serine/threonine kinase activity"/>
    <property type="evidence" value="ECO:0007669"/>
    <property type="project" value="UniProtKB-EC"/>
</dbReference>
<feature type="domain" description="FATC" evidence="9">
    <location>
        <begin position="2893"/>
        <end position="2925"/>
    </location>
</feature>
<dbReference type="EMBL" id="VJMH01005152">
    <property type="protein sequence ID" value="KAF0699874.1"/>
    <property type="molecule type" value="Genomic_DNA"/>
</dbReference>
<feature type="domain" description="PI3K/PI4K catalytic" evidence="8">
    <location>
        <begin position="1609"/>
        <end position="1935"/>
    </location>
</feature>
<evidence type="ECO:0000256" key="1">
    <source>
        <dbReference type="ARBA" id="ARBA00012513"/>
    </source>
</evidence>
<dbReference type="PROSITE" id="PS00916">
    <property type="entry name" value="PI3_4_KINASE_2"/>
    <property type="match status" value="1"/>
</dbReference>
<dbReference type="EMBL" id="CAADRA010005173">
    <property type="protein sequence ID" value="VFT86463.1"/>
    <property type="molecule type" value="Genomic_DNA"/>
</dbReference>
<reference evidence="10" key="2">
    <citation type="submission" date="2019-06" db="EMBL/GenBank/DDBJ databases">
        <title>Genomics analysis of Aphanomyces spp. identifies a new class of oomycete effector associated with host adaptation.</title>
        <authorList>
            <person name="Gaulin E."/>
        </authorList>
    </citation>
    <scope>NUCLEOTIDE SEQUENCE</scope>
    <source>
        <strain evidence="10">CBS 578.67</strain>
    </source>
</reference>
<dbReference type="EC" id="2.7.11.1" evidence="1"/>
<dbReference type="InterPro" id="IPR000403">
    <property type="entry name" value="PI3/4_kinase_cat_dom"/>
</dbReference>
<evidence type="ECO:0000256" key="7">
    <source>
        <dbReference type="SAM" id="MobiDB-lite"/>
    </source>
</evidence>
<evidence type="ECO:0000256" key="6">
    <source>
        <dbReference type="ARBA" id="ARBA00023161"/>
    </source>
</evidence>
<dbReference type="SUPFAM" id="SSF48371">
    <property type="entry name" value="ARM repeat"/>
    <property type="match status" value="1"/>
</dbReference>
<evidence type="ECO:0000259" key="9">
    <source>
        <dbReference type="PROSITE" id="PS51190"/>
    </source>
</evidence>
<feature type="region of interest" description="Disordered" evidence="7">
    <location>
        <begin position="2837"/>
        <end position="2863"/>
    </location>
</feature>
<dbReference type="InterPro" id="IPR018936">
    <property type="entry name" value="PI3/4_kinase_CS"/>
</dbReference>
<dbReference type="InterPro" id="IPR003152">
    <property type="entry name" value="FATC_dom"/>
</dbReference>
<keyword evidence="5" id="KW-0067">ATP-binding</keyword>
<dbReference type="InterPro" id="IPR050517">
    <property type="entry name" value="DDR_Repair_Kinase"/>
</dbReference>
<dbReference type="PROSITE" id="PS50290">
    <property type="entry name" value="PI3_4_KINASE_3"/>
    <property type="match status" value="1"/>
</dbReference>
<dbReference type="GO" id="GO:0005524">
    <property type="term" value="F:ATP binding"/>
    <property type="evidence" value="ECO:0007669"/>
    <property type="project" value="UniProtKB-KW"/>
</dbReference>
<dbReference type="InterPro" id="IPR036940">
    <property type="entry name" value="PI3/4_kinase_cat_sf"/>
</dbReference>
<keyword evidence="6" id="KW-0866">Nonsense-mediated mRNA decay</keyword>
<sequence>MSEQQLDYPSLLLRLYHQSQGPHKGAKKAQEELANHLQTTSLPVECFDTLLPQFLLFLSKGDGPAKWLGLLFASNLLRTTDIMGMMHPPPTQKILLSILPDTIERWWRLVEEQDNSAQLNMRDGVFVPNAILQSEKIAQKSTQLFALGRLVDTLAQMLRLTDDEEVVDLVARSIQVILKHAKKGAVQKVFVRLADVLIAWVTRHETSSDRRDVLVRTLFDMKDLWSDNTVYSLQLVASFAHEIEDLATSTLTRQSLLRLNTIVVCFMAVAHGLRTFGEYASAPPDSCCLVLATDSLLLRVLHTLTTLGDKYILSIDTVSTSAQALVVIAQAAAASAFDPLCIPAVDFVLLHLCMLFQRHLATASEMSSILDRVLVLLELSTVQFSLPVVNMLTRRLPSALPAPHGIPTPLAPAPVPLPPHTYLSFLCTVSQANVLLKLTRVCVQCVRLGGIAALHVFCLDAVASHVSEYTLFSLLALSVSLTAPVTLVPGDAVCLASMFGRLVHALPKWTDVLFLNAVKAIHCLIQFMQLHIQPPIKPADTTALVAALMRHLVHSPHALVFQVLDTLVSQASFFQLALPLAAPSELHALASHPNEQVRCHYLQLLRSVQPSPATLDLAVERLFDSSPTAVANAMHIIGRVTVARLGQPGFRSSKKPVPVNGPAGEFGLPQFETLMQCLETGEPLAACLALLRQTHHPTPLLALKAGVWEAASWCVFGRLRTHWGNAGQTFAAIEKLVLKPVAYPRLVVEFVHALEMAIVHVTVDETTDETQAKAVAFFKTNRKVCDDWLLRIRPALIRLCEGTGASSLSRYHALSLVTNLARKPATPEWDTAMFQLCSACYDLQDTPGLHGLVRYATSLNQFKPWMAPMQLEAQMNYEHAIRGYRDIAAPLIQLAHAHGSGLNLQFEAEDERATVVAAVQTALAALRIGPVSFKGIILRCAQCLAILQDWPACRAWMEQILDLAAFLTNVQGCMAEELAFATALAPLVKQWEVEIKMLDPRDDLPALREWTVLSVVDDANFRQLDRLDDVSAHTTWLEQRLRVLAIDERACTPRKGANMSRQLQRTLMHVQCFVQPHVPPSLTLDPTAHDLGVWHPLATRHASFDLQVIRLARKQLNFHLAQSKLAKLSSSTAVGALTIGYEHAQLLNATKQKAAAWDVLQQMHERFSAVAVGAEKRIQVKTLIKLASWAPQPHMQQGFLQHATELDPQSYQAWLSWSDYWYNVSQTQLESMVNHQYSLTIEEKQEFTTIVDTYPEVQPMASTLLAALQNFESFSCAGDVKGPAAHQFAALYQKARARVLSGYRTAVQGYVTYLSCASSSSLKSHGVIVTLRLLSVLVKQGSEPSMQSVLDMAVHDSPLEPWERVVPQLLSRLAHPDLNASSRVESILMRLASHSPHLIVYPAVVESTKLTEALDSVLVAQVRQLITEFRRISVLWDEAWLTLLTKLASDVARRSHTLEKEAARVEKNTFLSRSDKLALAQRKFVAIMKPVLLALDTLAQETIKIPPQTPHEHWFVLHFGDLIASALLKFERCLEEDQAISLRQEKKKSLSDPLVHVVWSPFADIVKRLHHASHHRQSLPMTSISPIMASWESSLVHMPGLPTRVIQGVSPQVQVLATKTKPKCLELVGSDGHAYRYLLKAREDLHLDERIMQLLATVNGCLSTDKEAMHYDLTARHYSVIPLSNDAGLIQMVPNVTPLFHIYTSATNHASATSPTAPFYAKLKASGITDVTPSGRPQWPLETLRQVYTDLVNEHPKLNVLVQEMLRQSRNVEEFGAKSTRFSRSVAVMSVVGYIIGLGDRHLDNMLLCHSGDLVHIDYNVCFDKGKKLKVPEIVPFRLTSIVHGALGLTGTEGRFRHSMETTLRVMRAPDTKETILTLLEAFVYDPLVDWKEGPTPKKLWRMEMNVQLSLFSSRAQERRSEADAALAHVTDTWRRVEEKVTALRSAAASVLGLMQQTKSLEADEASLRNRLHQLTNITGNGQEDDDAAAELERAFVQASEELDRFCNECQGREDGLRQWLQVPDMGLPWTWGGSDRPSFVDVCADLPRDDALADTCRTIDKAAQALATLLTQWGAHLQPALIWYKHMRGVLYDTQRGPSVYQEWLDYAADARTGRLTDASLAATWARERLNRRLNTLALTHAPSLSHDTRSTTVDACVDTASVHAQMKQLSQTLASLKTEWKLSNAQAQKMFKLAVAHHWLHEETTETPSSWNEFTRRLWSTSWLIEMVHTPKGSFRNLPLDDWLLRPEIPTAKHPALQPLEDLVSAYDTSRFLVMTYMGSMQYGPGATAILEGFQHSLDQAYALPAWHELMDTMEWVENARPLSSCAVIPLVMPTNRPTSPWDISGMAPLREALNVLCAVEIKLTPEPNVQAIQFYWLQTLATVARLVVVHRQPQDAATYLTTHALPLLLLASSSLEAIVYDTCVSDWKFKLNAKAGALSHPWLASEWKHAMPLDIPCDLDGLSARLGVAALVDSMTFCAHASLDQSHAVRRAHFLNALRAATAQQHVLATWLNVVQSDNSAPSSSSNAMVLSRPSLLALVPNMDDAHRHVTVLQDSVTAMTIQYAHDPAKLATATATTTALVHEAQALGVCFRWIEYVESTFRDSHSDTCRAVDAEGDTILASFVRAKTAWAAHQEAQRARADAAAANTRSVDAMQHTLATVQAELAAVRHALAARVDATDLATPLMDVKRLVPDVARHDKTAILWENERLVKILSKSIKRDVDELSDLQATMATYETTSAGLHAHYTSLVHALVEFAARCPDMDGTRAATMASVVRGKETKPATSADKYAGVDAAFALTQALDASQGLAATRRAMEHVLELFIAIADQATTLSHESPSVNDSESSSSSSEDESESDDEMAADFKKVQERNTYGMHVLKRVKDKLDGEATKQSVEEQVHWLIGQATSVDNLCQMYEGWTPWI</sequence>
<evidence type="ECO:0000256" key="4">
    <source>
        <dbReference type="ARBA" id="ARBA00022777"/>
    </source>
</evidence>
<dbReference type="SMART" id="SM01343">
    <property type="entry name" value="FATC"/>
    <property type="match status" value="1"/>
</dbReference>
<reference evidence="11 12" key="1">
    <citation type="submission" date="2019-03" db="EMBL/GenBank/DDBJ databases">
        <authorList>
            <person name="Gaulin E."/>
            <person name="Dumas B."/>
        </authorList>
    </citation>
    <scope>NUCLEOTIDE SEQUENCE [LARGE SCALE GENOMIC DNA]</scope>
    <source>
        <strain evidence="11">CBS 568.67</strain>
    </source>
</reference>
<dbReference type="Gene3D" id="1.10.1070.11">
    <property type="entry name" value="Phosphatidylinositol 3-/4-kinase, catalytic domain"/>
    <property type="match status" value="1"/>
</dbReference>
<feature type="compositionally biased region" description="Low complexity" evidence="7">
    <location>
        <begin position="2837"/>
        <end position="2852"/>
    </location>
</feature>
<dbReference type="Gene3D" id="3.30.1010.10">
    <property type="entry name" value="Phosphatidylinositol 3-kinase Catalytic Subunit, Chain A, domain 4"/>
    <property type="match status" value="1"/>
</dbReference>
<keyword evidence="12" id="KW-1185">Reference proteome</keyword>
<dbReference type="PROSITE" id="PS51190">
    <property type="entry name" value="FATC"/>
    <property type="match status" value="1"/>
</dbReference>
<dbReference type="Pfam" id="PF02260">
    <property type="entry name" value="FATC"/>
    <property type="match status" value="1"/>
</dbReference>
<dbReference type="PANTHER" id="PTHR11139:SF71">
    <property type="entry name" value="SERINE_THREONINE-PROTEIN KINASE SMG1"/>
    <property type="match status" value="1"/>
</dbReference>
<evidence type="ECO:0000256" key="3">
    <source>
        <dbReference type="ARBA" id="ARBA00022741"/>
    </source>
</evidence>
<dbReference type="Proteomes" id="UP000332933">
    <property type="component" value="Unassembled WGS sequence"/>
</dbReference>
<protein>
    <recommendedName>
        <fullName evidence="1">non-specific serine/threonine protein kinase</fullName>
        <ecNumber evidence="1">2.7.11.1</ecNumber>
    </recommendedName>
</protein>
<keyword evidence="4" id="KW-0418">Kinase</keyword>
<proteinExistence type="predicted"/>
<dbReference type="SMART" id="SM00146">
    <property type="entry name" value="PI3Kc"/>
    <property type="match status" value="1"/>
</dbReference>
<dbReference type="Pfam" id="PF15785">
    <property type="entry name" value="SMG1"/>
    <property type="match status" value="1"/>
</dbReference>
<dbReference type="Pfam" id="PF00454">
    <property type="entry name" value="PI3_PI4_kinase"/>
    <property type="match status" value="1"/>
</dbReference>
<dbReference type="SUPFAM" id="SSF56112">
    <property type="entry name" value="Protein kinase-like (PK-like)"/>
    <property type="match status" value="1"/>
</dbReference>
<evidence type="ECO:0000256" key="5">
    <source>
        <dbReference type="ARBA" id="ARBA00022840"/>
    </source>
</evidence>
<evidence type="ECO:0000259" key="8">
    <source>
        <dbReference type="PROSITE" id="PS50290"/>
    </source>
</evidence>
<dbReference type="OrthoDB" id="381190at2759"/>
<evidence type="ECO:0000313" key="12">
    <source>
        <dbReference type="Proteomes" id="UP000332933"/>
    </source>
</evidence>
<keyword evidence="3" id="KW-0547">Nucleotide-binding</keyword>
<dbReference type="InterPro" id="IPR031559">
    <property type="entry name" value="SMG1"/>
</dbReference>
<dbReference type="GO" id="GO:0000184">
    <property type="term" value="P:nuclear-transcribed mRNA catabolic process, nonsense-mediated decay"/>
    <property type="evidence" value="ECO:0007669"/>
    <property type="project" value="UniProtKB-KW"/>
</dbReference>
<name>A0A485KN87_9STRA</name>
<evidence type="ECO:0000256" key="2">
    <source>
        <dbReference type="ARBA" id="ARBA00022679"/>
    </source>
</evidence>
<feature type="compositionally biased region" description="Acidic residues" evidence="7">
    <location>
        <begin position="2853"/>
        <end position="2863"/>
    </location>
</feature>
<dbReference type="PANTHER" id="PTHR11139">
    <property type="entry name" value="ATAXIA TELANGIECTASIA MUTATED ATM -RELATED"/>
    <property type="match status" value="1"/>
</dbReference>
<dbReference type="InterPro" id="IPR011009">
    <property type="entry name" value="Kinase-like_dom_sf"/>
</dbReference>
<dbReference type="GO" id="GO:0005634">
    <property type="term" value="C:nucleus"/>
    <property type="evidence" value="ECO:0007669"/>
    <property type="project" value="TreeGrafter"/>
</dbReference>
<organism evidence="11 12">
    <name type="scientific">Aphanomyces stellatus</name>
    <dbReference type="NCBI Taxonomy" id="120398"/>
    <lineage>
        <taxon>Eukaryota</taxon>
        <taxon>Sar</taxon>
        <taxon>Stramenopiles</taxon>
        <taxon>Oomycota</taxon>
        <taxon>Saprolegniomycetes</taxon>
        <taxon>Saprolegniales</taxon>
        <taxon>Verrucalvaceae</taxon>
        <taxon>Aphanomyces</taxon>
    </lineage>
</organism>
<gene>
    <name evidence="11" type="primary">Aste57867_9584</name>
    <name evidence="10" type="ORF">As57867_009546</name>
    <name evidence="11" type="ORF">ASTE57867_9584</name>
</gene>
<keyword evidence="2" id="KW-0808">Transferase</keyword>